<feature type="region of interest" description="Disordered" evidence="1">
    <location>
        <begin position="134"/>
        <end position="156"/>
    </location>
</feature>
<dbReference type="EMBL" id="LT670817">
    <property type="protein sequence ID" value="SHI00660.1"/>
    <property type="molecule type" value="Genomic_DNA"/>
</dbReference>
<name>A0A1M5XLF5_9BRAD</name>
<proteinExistence type="predicted"/>
<evidence type="ECO:0000313" key="2">
    <source>
        <dbReference type="EMBL" id="SHI00660.1"/>
    </source>
</evidence>
<evidence type="ECO:0000256" key="1">
    <source>
        <dbReference type="SAM" id="MobiDB-lite"/>
    </source>
</evidence>
<reference evidence="2 3" key="1">
    <citation type="submission" date="2016-11" db="EMBL/GenBank/DDBJ databases">
        <authorList>
            <person name="Jaros S."/>
            <person name="Januszkiewicz K."/>
            <person name="Wedrychowicz H."/>
        </authorList>
    </citation>
    <scope>NUCLEOTIDE SEQUENCE [LARGE SCALE GENOMIC DNA]</scope>
    <source>
        <strain evidence="2 3">GAS138</strain>
    </source>
</reference>
<sequence length="190" mass="21091">MARCEYSCAYLLPHAHTRLRVHRAPGIPHALWSRGRRLIANLGRVAPRDREGVFAFAVIASEAKQSTLSFLLYYGLLRFARNDGLTIIFAPWLFEKLNPISAVPKAGRPSPLPLWERSDRIVRCDPGEGLRTIDRPQPLTPTLESELRSSRSHKGQRELTAVAGTLGVSVMDCIAEPIIGRAFARAVGSR</sequence>
<evidence type="ECO:0000313" key="3">
    <source>
        <dbReference type="Proteomes" id="UP000189796"/>
    </source>
</evidence>
<protein>
    <submittedName>
        <fullName evidence="2">Uncharacterized protein</fullName>
    </submittedName>
</protein>
<gene>
    <name evidence="2" type="ORF">SAMN05443248_7444</name>
</gene>
<dbReference type="Proteomes" id="UP000189796">
    <property type="component" value="Chromosome I"/>
</dbReference>
<accession>A0A1M5XLF5</accession>
<organism evidence="2 3">
    <name type="scientific">Bradyrhizobium erythrophlei</name>
    <dbReference type="NCBI Taxonomy" id="1437360"/>
    <lineage>
        <taxon>Bacteria</taxon>
        <taxon>Pseudomonadati</taxon>
        <taxon>Pseudomonadota</taxon>
        <taxon>Alphaproteobacteria</taxon>
        <taxon>Hyphomicrobiales</taxon>
        <taxon>Nitrobacteraceae</taxon>
        <taxon>Bradyrhizobium</taxon>
    </lineage>
</organism>
<dbReference type="AlphaFoldDB" id="A0A1M5XLF5"/>